<organism evidence="1 2">
    <name type="scientific">Phanerochaete carnosa (strain HHB-10118-sp)</name>
    <name type="common">White-rot fungus</name>
    <name type="synonym">Peniophora carnosa</name>
    <dbReference type="NCBI Taxonomy" id="650164"/>
    <lineage>
        <taxon>Eukaryota</taxon>
        <taxon>Fungi</taxon>
        <taxon>Dikarya</taxon>
        <taxon>Basidiomycota</taxon>
        <taxon>Agaricomycotina</taxon>
        <taxon>Agaricomycetes</taxon>
        <taxon>Polyporales</taxon>
        <taxon>Phanerochaetaceae</taxon>
        <taxon>Phanerochaete</taxon>
    </lineage>
</organism>
<dbReference type="AlphaFoldDB" id="K5W034"/>
<gene>
    <name evidence="1" type="ORF">PHACADRAFT_194762</name>
</gene>
<dbReference type="InParanoid" id="K5W034"/>
<name>K5W034_PHACS</name>
<sequence length="312" mass="34075">MLQEDKRLMNEFCFQVVLLVMSAEVWDSNSEDFIIAIIAELNRPHHLRVLWLLQRASSMITSHASRRLQYSGGSAALPTARAIASIVAITSLPSAEQQPLQLVVDHRLKRHLKRTHRHPASTAPSESSCTCAPNSPPVGASTLRFATPDYGINDAGQNRVRRFVNDDTSFSVLPPAQSASSSLSMAPSAGLGPVFASRTAIKARASKLSEQAVLGIAHEADDQPPRCTVLARHSALDQATICLERHIHNCALSFFGTYFRRRGTVQPHAHSFDSSRTPHWLEQAIPSTRRHCPGVGRWCMGKHVAGSAVGKA</sequence>
<evidence type="ECO:0000313" key="1">
    <source>
        <dbReference type="EMBL" id="EKM57198.1"/>
    </source>
</evidence>
<dbReference type="RefSeq" id="XP_007395019.1">
    <property type="nucleotide sequence ID" value="XM_007394957.1"/>
</dbReference>
<dbReference type="HOGENOM" id="CLU_891687_0_0_1"/>
<accession>K5W034</accession>
<dbReference type="GeneID" id="18911025"/>
<keyword evidence="2" id="KW-1185">Reference proteome</keyword>
<protein>
    <submittedName>
        <fullName evidence="1">Uncharacterized protein</fullName>
    </submittedName>
</protein>
<dbReference type="KEGG" id="pco:PHACADRAFT_194762"/>
<proteinExistence type="predicted"/>
<evidence type="ECO:0000313" key="2">
    <source>
        <dbReference type="Proteomes" id="UP000008370"/>
    </source>
</evidence>
<reference evidence="1 2" key="1">
    <citation type="journal article" date="2012" name="BMC Genomics">
        <title>Comparative genomics of the white-rot fungi, Phanerochaete carnosa and P. chrysosporium, to elucidate the genetic basis of the distinct wood types they colonize.</title>
        <authorList>
            <person name="Suzuki H."/>
            <person name="MacDonald J."/>
            <person name="Syed K."/>
            <person name="Salamov A."/>
            <person name="Hori C."/>
            <person name="Aerts A."/>
            <person name="Henrissat B."/>
            <person name="Wiebenga A."/>
            <person name="vanKuyk P.A."/>
            <person name="Barry K."/>
            <person name="Lindquist E."/>
            <person name="LaButti K."/>
            <person name="Lapidus A."/>
            <person name="Lucas S."/>
            <person name="Coutinho P."/>
            <person name="Gong Y."/>
            <person name="Samejima M."/>
            <person name="Mahadevan R."/>
            <person name="Abou-Zaid M."/>
            <person name="de Vries R.P."/>
            <person name="Igarashi K."/>
            <person name="Yadav J.S."/>
            <person name="Grigoriev I.V."/>
            <person name="Master E.R."/>
        </authorList>
    </citation>
    <scope>NUCLEOTIDE SEQUENCE [LARGE SCALE GENOMIC DNA]</scope>
    <source>
        <strain evidence="1 2">HHB-10118-sp</strain>
    </source>
</reference>
<dbReference type="EMBL" id="JH930471">
    <property type="protein sequence ID" value="EKM57198.1"/>
    <property type="molecule type" value="Genomic_DNA"/>
</dbReference>
<dbReference type="Proteomes" id="UP000008370">
    <property type="component" value="Unassembled WGS sequence"/>
</dbReference>